<feature type="compositionally biased region" description="Polar residues" evidence="1">
    <location>
        <begin position="426"/>
        <end position="435"/>
    </location>
</feature>
<reference evidence="2 3" key="1">
    <citation type="submission" date="2020-05" db="EMBL/GenBank/DDBJ databases">
        <title>MicrobeNet Type strains.</title>
        <authorList>
            <person name="Nicholson A.C."/>
        </authorList>
    </citation>
    <scope>NUCLEOTIDE SEQUENCE [LARGE SCALE GENOMIC DNA]</scope>
    <source>
        <strain evidence="2 3">JCM 3224</strain>
    </source>
</reference>
<feature type="region of interest" description="Disordered" evidence="1">
    <location>
        <begin position="420"/>
        <end position="446"/>
    </location>
</feature>
<dbReference type="RefSeq" id="WP_067528372.1">
    <property type="nucleotide sequence ID" value="NZ_JABELX010000020.1"/>
</dbReference>
<protein>
    <submittedName>
        <fullName evidence="2">Uncharacterized protein</fullName>
    </submittedName>
</protein>
<dbReference type="Proteomes" id="UP000586827">
    <property type="component" value="Unassembled WGS sequence"/>
</dbReference>
<evidence type="ECO:0000313" key="3">
    <source>
        <dbReference type="Proteomes" id="UP000586827"/>
    </source>
</evidence>
<accession>A0A849C9Q0</accession>
<dbReference type="InterPro" id="IPR036689">
    <property type="entry name" value="ESAT-6-like_sf"/>
</dbReference>
<dbReference type="SUPFAM" id="SSF140453">
    <property type="entry name" value="EsxAB dimer-like"/>
    <property type="match status" value="1"/>
</dbReference>
<evidence type="ECO:0000256" key="1">
    <source>
        <dbReference type="SAM" id="MobiDB-lite"/>
    </source>
</evidence>
<feature type="region of interest" description="Disordered" evidence="1">
    <location>
        <begin position="280"/>
        <end position="301"/>
    </location>
</feature>
<dbReference type="EMBL" id="JABELX010000020">
    <property type="protein sequence ID" value="NNH75292.1"/>
    <property type="molecule type" value="Genomic_DNA"/>
</dbReference>
<evidence type="ECO:0000313" key="2">
    <source>
        <dbReference type="EMBL" id="NNH75292.1"/>
    </source>
</evidence>
<sequence length="490" mass="52245">MTGWALTRTNVAAWNTGALSDLAGAVGGGNTTYADQIDRGPRHFADLNGAWAGQAYAAAYNRIGEDHWQARKINEEVTDLADLLNHAAGRLADEQSVLLGKVADAEDPRSAIAGETLEVSDVWKVIATYPPNATDDDRRTITDRVTAHQGLINAAFYSLRDAAAQFDQAIRTAAQQVRDAGSNFGDGVDAPTIPGTAIPAPDSSDPRTVASSAAFEKMFGHPPVTDVDRATANALNPNSYDPKYQGVPPNIVVARIKPVPGQGVVRTGQYIQERDVVDPSSKNAFGRNKGDNRTADPNFDPEHTRVATYVDYENGIVVFRQNPSVVQEADGSGSHVEVGRPEATVVQATDGSVRIKYDAADPIGMGGPMREFGWSVNGDLVFTPTENGVRIDGTRTNYPWLEAYQTSIAQGNREIAVDPPTGLGTGSSFGPSINLQGHHEIGSGGQALDDDKWKGWNSLYDVKVDVPGTPLGNPNTPPTVSRHPSELPTA</sequence>
<keyword evidence="3" id="KW-1185">Reference proteome</keyword>
<dbReference type="Gene3D" id="1.10.287.1060">
    <property type="entry name" value="ESAT-6-like"/>
    <property type="match status" value="1"/>
</dbReference>
<feature type="region of interest" description="Disordered" evidence="1">
    <location>
        <begin position="467"/>
        <end position="490"/>
    </location>
</feature>
<feature type="compositionally biased region" description="Basic and acidic residues" evidence="1">
    <location>
        <begin position="288"/>
        <end position="301"/>
    </location>
</feature>
<name>A0A849C9Q0_9NOCA</name>
<proteinExistence type="predicted"/>
<comment type="caution">
    <text evidence="2">The sequence shown here is derived from an EMBL/GenBank/DDBJ whole genome shotgun (WGS) entry which is preliminary data.</text>
</comment>
<organism evidence="2 3">
    <name type="scientific">Nocardia uniformis</name>
    <dbReference type="NCBI Taxonomy" id="53432"/>
    <lineage>
        <taxon>Bacteria</taxon>
        <taxon>Bacillati</taxon>
        <taxon>Actinomycetota</taxon>
        <taxon>Actinomycetes</taxon>
        <taxon>Mycobacteriales</taxon>
        <taxon>Nocardiaceae</taxon>
        <taxon>Nocardia</taxon>
    </lineage>
</organism>
<gene>
    <name evidence="2" type="ORF">HLB23_36500</name>
</gene>
<dbReference type="AlphaFoldDB" id="A0A849C9Q0"/>